<dbReference type="InterPro" id="IPR000387">
    <property type="entry name" value="Tyr_Pase_dom"/>
</dbReference>
<dbReference type="CDD" id="cd00047">
    <property type="entry name" value="PTPc"/>
    <property type="match status" value="1"/>
</dbReference>
<keyword evidence="1" id="KW-0472">Membrane</keyword>
<sequence length="1163" mass="135656">MFLHFKYLTIVWLLLQFLEYSDQNSHGHLFPSFPKNISGSSLTLTYKYKGLSDFIYAKCPNSKYKHTKIADRFTVDKELYERNFLIPSDNEVFVWIPMTYNHSGPNSIYCGILQLKNINSTIPSFYEWFFNLNWEKKPDPIQLASPEMMSTQIPRMKNKCGASKNRTLIYFKDKKNGLKKLNSKDKIIAHVNDLYYYFQIPDNDEKMEMKEPCAIAKAVNEKPEIIVKGYNASSISFNNLEIYVIKQKIVSGTYSIKLYMENEMKVPDFYEGEKVKMQKMKFTRSGIEELPNSGDIITSTFSMEGFQLIKFSYDCPTQKGPEMIEKIFYFGPESENYIFPNQFTVYFQNETAVQPNCSIHRINFGYLDSITVDEATIKLDELKDGEEEKNNFKRVKDFVFLLNTKKSNITLHCLYVTPNGKVTLVQTFLKGVDVVVGYDDNGKEIKEVKLKNEKSDELEKKIAEKDKIIAAKDKPSFEKLKDKMGTFGAYSVIIVPVLFVLTCTIIIAILCYLKFLKPWLEKKRIQDKHPNIFTFWNEMSNQNLETYSETIQNEKYIPDKLKNQKVSKKIEGGEEVEFNPYSCFDNSLVKCYKGIKGEIKAHYISDVSPVRTYIISDGPPPEKEGYFWELLYREDVGVVVAIIYQQQEVVKNTSKKMFYWPEKKQNYGKVTVEFKENIQSDIPFVGIKIFSMTMANGESKRLVLFHVSNWKEHEIPRSDLHLVKLYKKVSEFSETGKVLVHTSYGSASRVFMYTYFSCIFEAMKEDDSIDDPLEIIKKVREQRYGGNISSMEYAYIIKALVTYFFECKILIDVTNHRITFSEEYDNYMLKFDAHEFNMDPNLKNFLTFVNVIDDGKLKNICDQSINLQMLKSEDIELKCRRFNAVAEVEKDKKIRYDNIPCLDKTSLNIRGKGSNDLGGFIHANEFVYKYGEGKERKIIMCQGPLKETIDDMFDMIHRYKVGIVVALVNENEMGKGDKYFGYLYTGKTPNNFGTYTLMYNGHKNDPNKFFIEYNYSVINNTSKIVHNFKVLHYINWPDRSIPVEKQSLYGLYKRIIELYDNHHIAIHCSAGIGRTGTLALIIYMIDIINSKKSFDPIKCLAKIRQHRYKAVQTTSQFVFALSILYEHYKEQIDNMDKQAYKYFMTLAQNFYNQNIRRVGKKEA</sequence>
<evidence type="ECO:0000259" key="4">
    <source>
        <dbReference type="PROSITE" id="PS50056"/>
    </source>
</evidence>
<dbReference type="InterPro" id="IPR000242">
    <property type="entry name" value="PTP_cat"/>
</dbReference>
<keyword evidence="2" id="KW-0732">Signal</keyword>
<feature type="chain" id="PRO_5037702840" evidence="2">
    <location>
        <begin position="24"/>
        <end position="1163"/>
    </location>
</feature>
<dbReference type="Pfam" id="PF24488">
    <property type="entry name" value="DUF7584"/>
    <property type="match status" value="1"/>
</dbReference>
<feature type="signal peptide" evidence="2">
    <location>
        <begin position="1"/>
        <end position="23"/>
    </location>
</feature>
<protein>
    <submittedName>
        <fullName evidence="7">Protein-tyrosine-phosphatase</fullName>
    </submittedName>
    <submittedName>
        <fullName evidence="6">Tyrosine-protein phosphatase domain-containing protein</fullName>
    </submittedName>
</protein>
<dbReference type="GO" id="GO:0004725">
    <property type="term" value="F:protein tyrosine phosphatase activity"/>
    <property type="evidence" value="ECO:0007669"/>
    <property type="project" value="InterPro"/>
</dbReference>
<dbReference type="InterPro" id="IPR056007">
    <property type="entry name" value="DUF7585"/>
</dbReference>
<evidence type="ECO:0000259" key="3">
    <source>
        <dbReference type="PROSITE" id="PS50055"/>
    </source>
</evidence>
<dbReference type="Gene3D" id="3.90.190.10">
    <property type="entry name" value="Protein tyrosine phosphatase superfamily"/>
    <property type="match status" value="2"/>
</dbReference>
<keyword evidence="5" id="KW-1185">Reference proteome</keyword>
<keyword evidence="1" id="KW-0812">Transmembrane</keyword>
<dbReference type="AlphaFoldDB" id="A0A913HNX3"/>
<dbReference type="InterPro" id="IPR003595">
    <property type="entry name" value="Tyr_Pase_cat"/>
</dbReference>
<proteinExistence type="predicted"/>
<name>A0A913HNX3_STRER</name>
<reference evidence="6" key="1">
    <citation type="submission" date="2022-10" db="UniProtKB">
        <authorList>
            <consortium name="WormBaseParasite"/>
        </authorList>
    </citation>
    <scope>IDENTIFICATION</scope>
</reference>
<feature type="transmembrane region" description="Helical" evidence="1">
    <location>
        <begin position="487"/>
        <end position="513"/>
    </location>
</feature>
<dbReference type="InterPro" id="IPR029021">
    <property type="entry name" value="Prot-tyrosine_phosphatase-like"/>
</dbReference>
<dbReference type="SMART" id="SM00194">
    <property type="entry name" value="PTPc"/>
    <property type="match status" value="2"/>
</dbReference>
<dbReference type="PROSITE" id="PS00383">
    <property type="entry name" value="TYR_PHOSPHATASE_1"/>
    <property type="match status" value="1"/>
</dbReference>
<dbReference type="Proteomes" id="UP000035681">
    <property type="component" value="Unplaced"/>
</dbReference>
<dbReference type="PRINTS" id="PR00700">
    <property type="entry name" value="PRTYPHPHTASE"/>
</dbReference>
<dbReference type="PROSITE" id="PS50056">
    <property type="entry name" value="TYR_PHOSPHATASE_2"/>
    <property type="match status" value="1"/>
</dbReference>
<dbReference type="WBParaSite" id="TCONS_00005739.p1">
    <property type="protein sequence ID" value="TCONS_00005739.p1"/>
    <property type="gene ID" value="XLOC_003987"/>
</dbReference>
<feature type="domain" description="Tyrosine-protein phosphatase" evidence="3">
    <location>
        <begin position="892"/>
        <end position="1127"/>
    </location>
</feature>
<feature type="domain" description="Tyrosine-protein phosphatase" evidence="3">
    <location>
        <begin position="580"/>
        <end position="803"/>
    </location>
</feature>
<dbReference type="InterPro" id="IPR056005">
    <property type="entry name" value="DUF7583"/>
</dbReference>
<dbReference type="InterPro" id="IPR016130">
    <property type="entry name" value="Tyr_Pase_AS"/>
</dbReference>
<dbReference type="Pfam" id="PF24486">
    <property type="entry name" value="DUF7583"/>
    <property type="match status" value="1"/>
</dbReference>
<evidence type="ECO:0000313" key="7">
    <source>
        <dbReference type="WBParaSite" id="TCONS_00005739.p1"/>
    </source>
</evidence>
<dbReference type="PANTHER" id="PTHR46163">
    <property type="entry name" value="TYROSINE-PROTEIN PHOSPHATASE-RELATED"/>
    <property type="match status" value="1"/>
</dbReference>
<dbReference type="WBParaSite" id="SSTP_0000409200.1">
    <property type="protein sequence ID" value="SSTP_0000409200.1"/>
    <property type="gene ID" value="SSTP_0000409200"/>
</dbReference>
<dbReference type="InterPro" id="IPR052782">
    <property type="entry name" value="Oocyte-zygote_transition_reg"/>
</dbReference>
<dbReference type="InterPro" id="IPR056006">
    <property type="entry name" value="DUF7584"/>
</dbReference>
<evidence type="ECO:0000256" key="1">
    <source>
        <dbReference type="SAM" id="Phobius"/>
    </source>
</evidence>
<keyword evidence="1" id="KW-1133">Transmembrane helix</keyword>
<dbReference type="SMART" id="SM00404">
    <property type="entry name" value="PTPc_motif"/>
    <property type="match status" value="2"/>
</dbReference>
<feature type="domain" description="Tyrosine specific protein phosphatases" evidence="4">
    <location>
        <begin position="1046"/>
        <end position="1118"/>
    </location>
</feature>
<organism evidence="6">
    <name type="scientific">Strongyloides stercoralis</name>
    <name type="common">Threadworm</name>
    <dbReference type="NCBI Taxonomy" id="6248"/>
    <lineage>
        <taxon>Eukaryota</taxon>
        <taxon>Metazoa</taxon>
        <taxon>Ecdysozoa</taxon>
        <taxon>Nematoda</taxon>
        <taxon>Chromadorea</taxon>
        <taxon>Rhabditida</taxon>
        <taxon>Tylenchina</taxon>
        <taxon>Panagrolaimomorpha</taxon>
        <taxon>Strongyloidoidea</taxon>
        <taxon>Strongyloididae</taxon>
        <taxon>Strongyloides</taxon>
    </lineage>
</organism>
<dbReference type="SUPFAM" id="SSF52799">
    <property type="entry name" value="(Phosphotyrosine protein) phosphatases II"/>
    <property type="match status" value="2"/>
</dbReference>
<dbReference type="Pfam" id="PF24490">
    <property type="entry name" value="DUF7585"/>
    <property type="match status" value="1"/>
</dbReference>
<evidence type="ECO:0000313" key="6">
    <source>
        <dbReference type="WBParaSite" id="SSTP_0000409200.1"/>
    </source>
</evidence>
<evidence type="ECO:0000313" key="5">
    <source>
        <dbReference type="Proteomes" id="UP000035681"/>
    </source>
</evidence>
<evidence type="ECO:0000256" key="2">
    <source>
        <dbReference type="SAM" id="SignalP"/>
    </source>
</evidence>
<accession>A0A913HNX3</accession>
<dbReference type="PROSITE" id="PS50055">
    <property type="entry name" value="TYR_PHOSPHATASE_PTP"/>
    <property type="match status" value="2"/>
</dbReference>
<dbReference type="Pfam" id="PF00102">
    <property type="entry name" value="Y_phosphatase"/>
    <property type="match status" value="2"/>
</dbReference>